<dbReference type="EMBL" id="JSAM01000091">
    <property type="protein sequence ID" value="KIA77079.1"/>
    <property type="molecule type" value="Genomic_DNA"/>
</dbReference>
<dbReference type="PRINTS" id="PR01346">
    <property type="entry name" value="HELNAPAPROT"/>
</dbReference>
<dbReference type="InterPro" id="IPR002177">
    <property type="entry name" value="DPS_DNA-bd"/>
</dbReference>
<dbReference type="PIRSF" id="PIRSF005900">
    <property type="entry name" value="Dps"/>
    <property type="match status" value="1"/>
</dbReference>
<gene>
    <name evidence="5" type="ORF">DB43_GV00290</name>
</gene>
<dbReference type="SUPFAM" id="SSF47240">
    <property type="entry name" value="Ferritin-like"/>
    <property type="match status" value="1"/>
</dbReference>
<comment type="similarity">
    <text evidence="1 2">Belongs to the Dps family.</text>
</comment>
<dbReference type="InterPro" id="IPR008331">
    <property type="entry name" value="Ferritin_DPS_dom"/>
</dbReference>
<accession>A0A0C1EKQ9</accession>
<evidence type="ECO:0000259" key="4">
    <source>
        <dbReference type="Pfam" id="PF00210"/>
    </source>
</evidence>
<dbReference type="PATRIC" id="fig|83552.4.peg.1781"/>
<protein>
    <recommendedName>
        <fullName evidence="4">Ferritin/DPS domain-containing protein</fullName>
    </recommendedName>
</protein>
<dbReference type="PANTHER" id="PTHR42932:SF3">
    <property type="entry name" value="DNA PROTECTION DURING STARVATION PROTEIN"/>
    <property type="match status" value="1"/>
</dbReference>
<dbReference type="GO" id="GO:0008199">
    <property type="term" value="F:ferric iron binding"/>
    <property type="evidence" value="ECO:0007669"/>
    <property type="project" value="InterPro"/>
</dbReference>
<evidence type="ECO:0000256" key="2">
    <source>
        <dbReference type="RuleBase" id="RU003875"/>
    </source>
</evidence>
<dbReference type="AlphaFoldDB" id="A0A0C1EKQ9"/>
<dbReference type="Pfam" id="PF00210">
    <property type="entry name" value="Ferritin"/>
    <property type="match status" value="1"/>
</dbReference>
<evidence type="ECO:0000313" key="5">
    <source>
        <dbReference type="EMBL" id="KIA77079.1"/>
    </source>
</evidence>
<reference evidence="5 6" key="1">
    <citation type="journal article" date="2014" name="Mol. Biol. Evol.">
        <title>Massive expansion of Ubiquitination-related gene families within the Chlamydiae.</title>
        <authorList>
            <person name="Domman D."/>
            <person name="Collingro A."/>
            <person name="Lagkouvardos I."/>
            <person name="Gehre L."/>
            <person name="Weinmaier T."/>
            <person name="Rattei T."/>
            <person name="Subtil A."/>
            <person name="Horn M."/>
        </authorList>
    </citation>
    <scope>NUCLEOTIDE SEQUENCE [LARGE SCALE GENOMIC DNA]</scope>
    <source>
        <strain evidence="5 6">OEW1</strain>
    </source>
</reference>
<dbReference type="InterPro" id="IPR009078">
    <property type="entry name" value="Ferritin-like_SF"/>
</dbReference>
<keyword evidence="3" id="KW-0175">Coiled coil</keyword>
<evidence type="ECO:0000313" key="6">
    <source>
        <dbReference type="Proteomes" id="UP000031307"/>
    </source>
</evidence>
<dbReference type="Proteomes" id="UP000031307">
    <property type="component" value="Unassembled WGS sequence"/>
</dbReference>
<evidence type="ECO:0000256" key="1">
    <source>
        <dbReference type="ARBA" id="ARBA00009497"/>
    </source>
</evidence>
<dbReference type="PANTHER" id="PTHR42932">
    <property type="entry name" value="GENERAL STRESS PROTEIN 20U"/>
    <property type="match status" value="1"/>
</dbReference>
<feature type="coiled-coil region" evidence="3">
    <location>
        <begin position="65"/>
        <end position="92"/>
    </location>
</feature>
<evidence type="ECO:0000256" key="3">
    <source>
        <dbReference type="SAM" id="Coils"/>
    </source>
</evidence>
<dbReference type="InterPro" id="IPR012347">
    <property type="entry name" value="Ferritin-like"/>
</dbReference>
<dbReference type="CDD" id="cd01043">
    <property type="entry name" value="DPS"/>
    <property type="match status" value="1"/>
</dbReference>
<sequence length="173" mass="20156">MQQSYPTYFKLTWSYIMKTSSVKEQINSGPICKSLAQVLADTYILYLKTQNFHWNVVDPRFYSLHKMLEDQYEELAEAVDEIAERIRMLNGKSPATMKEFLELGSLSEAEGDLSGDEMLQMLIDDHASLIKTIRKKIEESQTLQDEGTADMFIQRLRAHEKNHWMLLSHFEEA</sequence>
<dbReference type="Gene3D" id="1.20.1260.10">
    <property type="match status" value="1"/>
</dbReference>
<proteinExistence type="inferred from homology"/>
<organism evidence="5 6">
    <name type="scientific">Parachlamydia acanthamoebae</name>
    <dbReference type="NCBI Taxonomy" id="83552"/>
    <lineage>
        <taxon>Bacteria</taxon>
        <taxon>Pseudomonadati</taxon>
        <taxon>Chlamydiota</taxon>
        <taxon>Chlamydiia</taxon>
        <taxon>Parachlamydiales</taxon>
        <taxon>Parachlamydiaceae</taxon>
        <taxon>Parachlamydia</taxon>
    </lineage>
</organism>
<comment type="caution">
    <text evidence="5">The sequence shown here is derived from an EMBL/GenBank/DDBJ whole genome shotgun (WGS) entry which is preliminary data.</text>
</comment>
<name>A0A0C1EKQ9_9BACT</name>
<feature type="domain" description="Ferritin/DPS" evidence="4">
    <location>
        <begin position="33"/>
        <end position="171"/>
    </location>
</feature>